<sequence length="137" mass="15427">MIYTFKSMSWRYCFAILVLALIPSCHQERSRVEVLQHTRVQDAVIVDVSTGEEFSGYPYDKITDVIDAFVPYQELGIGFTSDPEYSLKVFAAGNSAVVDFKFVGDEIEFSFDGYRYLGGNAKLGKEIIAKIKMPVTD</sequence>
<dbReference type="AlphaFoldDB" id="A0A5C5X127"/>
<protein>
    <submittedName>
        <fullName evidence="1">Uncharacterized protein</fullName>
    </submittedName>
</protein>
<accession>A0A5C5X127</accession>
<evidence type="ECO:0000313" key="2">
    <source>
        <dbReference type="Proteomes" id="UP000318053"/>
    </source>
</evidence>
<name>A0A5C5X127_9BACT</name>
<evidence type="ECO:0000313" key="1">
    <source>
        <dbReference type="EMBL" id="TWT56001.1"/>
    </source>
</evidence>
<dbReference type="Proteomes" id="UP000318053">
    <property type="component" value="Unassembled WGS sequence"/>
</dbReference>
<reference evidence="1 2" key="1">
    <citation type="submission" date="2019-02" db="EMBL/GenBank/DDBJ databases">
        <title>Deep-cultivation of Planctomycetes and their phenomic and genomic characterization uncovers novel biology.</title>
        <authorList>
            <person name="Wiegand S."/>
            <person name="Jogler M."/>
            <person name="Boedeker C."/>
            <person name="Pinto D."/>
            <person name="Vollmers J."/>
            <person name="Rivas-Marin E."/>
            <person name="Kohn T."/>
            <person name="Peeters S.H."/>
            <person name="Heuer A."/>
            <person name="Rast P."/>
            <person name="Oberbeckmann S."/>
            <person name="Bunk B."/>
            <person name="Jeske O."/>
            <person name="Meyerdierks A."/>
            <person name="Storesund J.E."/>
            <person name="Kallscheuer N."/>
            <person name="Luecker S."/>
            <person name="Lage O.M."/>
            <person name="Pohl T."/>
            <person name="Merkel B.J."/>
            <person name="Hornburger P."/>
            <person name="Mueller R.-W."/>
            <person name="Bruemmer F."/>
            <person name="Labrenz M."/>
            <person name="Spormann A.M."/>
            <person name="Op Den Camp H."/>
            <person name="Overmann J."/>
            <person name="Amann R."/>
            <person name="Jetten M.S.M."/>
            <person name="Mascher T."/>
            <person name="Medema M.H."/>
            <person name="Devos D.P."/>
            <person name="Kaster A.-K."/>
            <person name="Ovreas L."/>
            <person name="Rohde M."/>
            <person name="Galperin M.Y."/>
            <person name="Jogler C."/>
        </authorList>
    </citation>
    <scope>NUCLEOTIDE SEQUENCE [LARGE SCALE GENOMIC DNA]</scope>
    <source>
        <strain evidence="1 2">CA85</strain>
    </source>
</reference>
<comment type="caution">
    <text evidence="1">The sequence shown here is derived from an EMBL/GenBank/DDBJ whole genome shotgun (WGS) entry which is preliminary data.</text>
</comment>
<dbReference type="EMBL" id="SJPK01000018">
    <property type="protein sequence ID" value="TWT56001.1"/>
    <property type="molecule type" value="Genomic_DNA"/>
</dbReference>
<keyword evidence="2" id="KW-1185">Reference proteome</keyword>
<organism evidence="1 2">
    <name type="scientific">Allorhodopirellula solitaria</name>
    <dbReference type="NCBI Taxonomy" id="2527987"/>
    <lineage>
        <taxon>Bacteria</taxon>
        <taxon>Pseudomonadati</taxon>
        <taxon>Planctomycetota</taxon>
        <taxon>Planctomycetia</taxon>
        <taxon>Pirellulales</taxon>
        <taxon>Pirellulaceae</taxon>
        <taxon>Allorhodopirellula</taxon>
    </lineage>
</organism>
<proteinExistence type="predicted"/>
<gene>
    <name evidence="1" type="ORF">CA85_45920</name>
</gene>